<evidence type="ECO:0000259" key="4">
    <source>
        <dbReference type="Pfam" id="PF01557"/>
    </source>
</evidence>
<dbReference type="AlphaFoldDB" id="A0A371BA08"/>
<evidence type="ECO:0000313" key="6">
    <source>
        <dbReference type="Proteomes" id="UP000263993"/>
    </source>
</evidence>
<organism evidence="5 6">
    <name type="scientific">Undibacter mobilis</name>
    <dbReference type="NCBI Taxonomy" id="2292256"/>
    <lineage>
        <taxon>Bacteria</taxon>
        <taxon>Pseudomonadati</taxon>
        <taxon>Pseudomonadota</taxon>
        <taxon>Alphaproteobacteria</taxon>
        <taxon>Hyphomicrobiales</taxon>
        <taxon>Nitrobacteraceae</taxon>
        <taxon>Undibacter</taxon>
    </lineage>
</organism>
<dbReference type="EMBL" id="QRGO01000001">
    <property type="protein sequence ID" value="RDV04418.1"/>
    <property type="molecule type" value="Genomic_DNA"/>
</dbReference>
<dbReference type="InterPro" id="IPR036663">
    <property type="entry name" value="Fumarylacetoacetase_C_sf"/>
</dbReference>
<keyword evidence="3" id="KW-0812">Transmembrane</keyword>
<comment type="caution">
    <text evidence="5">The sequence shown here is derived from an EMBL/GenBank/DDBJ whole genome shotgun (WGS) entry which is preliminary data.</text>
</comment>
<feature type="domain" description="Fumarylacetoacetase-like C-terminal" evidence="4">
    <location>
        <begin position="79"/>
        <end position="282"/>
    </location>
</feature>
<reference evidence="6" key="1">
    <citation type="submission" date="2018-08" db="EMBL/GenBank/DDBJ databases">
        <authorList>
            <person name="Kim S.-J."/>
            <person name="Jung G.-Y."/>
        </authorList>
    </citation>
    <scope>NUCLEOTIDE SEQUENCE [LARGE SCALE GENOMIC DNA]</scope>
    <source>
        <strain evidence="6">GY_H</strain>
    </source>
</reference>
<dbReference type="GO" id="GO:0044281">
    <property type="term" value="P:small molecule metabolic process"/>
    <property type="evidence" value="ECO:0007669"/>
    <property type="project" value="UniProtKB-ARBA"/>
</dbReference>
<evidence type="ECO:0000256" key="3">
    <source>
        <dbReference type="SAM" id="Phobius"/>
    </source>
</evidence>
<evidence type="ECO:0000313" key="5">
    <source>
        <dbReference type="EMBL" id="RDV04418.1"/>
    </source>
</evidence>
<dbReference type="PANTHER" id="PTHR42796">
    <property type="entry name" value="FUMARYLACETOACETATE HYDROLASE DOMAIN-CONTAINING PROTEIN 2A-RELATED"/>
    <property type="match status" value="1"/>
</dbReference>
<dbReference type="Gene3D" id="3.90.850.10">
    <property type="entry name" value="Fumarylacetoacetase-like, C-terminal domain"/>
    <property type="match status" value="1"/>
</dbReference>
<keyword evidence="2" id="KW-0479">Metal-binding</keyword>
<dbReference type="InterPro" id="IPR011234">
    <property type="entry name" value="Fumarylacetoacetase-like_C"/>
</dbReference>
<protein>
    <submittedName>
        <fullName evidence="5">FAA hydrolase family protein</fullName>
    </submittedName>
</protein>
<keyword evidence="6" id="KW-1185">Reference proteome</keyword>
<feature type="transmembrane region" description="Helical" evidence="3">
    <location>
        <begin position="228"/>
        <end position="245"/>
    </location>
</feature>
<gene>
    <name evidence="5" type="ORF">DXH78_07420</name>
</gene>
<dbReference type="Proteomes" id="UP000263993">
    <property type="component" value="Unassembled WGS sequence"/>
</dbReference>
<evidence type="ECO:0000256" key="2">
    <source>
        <dbReference type="ARBA" id="ARBA00022723"/>
    </source>
</evidence>
<keyword evidence="3" id="KW-0472">Membrane</keyword>
<dbReference type="OrthoDB" id="9780293at2"/>
<dbReference type="RefSeq" id="WP_115516444.1">
    <property type="nucleotide sequence ID" value="NZ_QRGO01000001.1"/>
</dbReference>
<dbReference type="GO" id="GO:0046872">
    <property type="term" value="F:metal ion binding"/>
    <property type="evidence" value="ECO:0007669"/>
    <property type="project" value="UniProtKB-KW"/>
</dbReference>
<proteinExistence type="inferred from homology"/>
<accession>A0A371BA08</accession>
<keyword evidence="5" id="KW-0378">Hydrolase</keyword>
<dbReference type="GO" id="GO:0016787">
    <property type="term" value="F:hydrolase activity"/>
    <property type="evidence" value="ECO:0007669"/>
    <property type="project" value="UniProtKB-KW"/>
</dbReference>
<name>A0A371BA08_9BRAD</name>
<dbReference type="PANTHER" id="PTHR42796:SF4">
    <property type="entry name" value="FUMARYLACETOACETATE HYDROLASE DOMAIN-CONTAINING PROTEIN 2A"/>
    <property type="match status" value="1"/>
</dbReference>
<dbReference type="Pfam" id="PF01557">
    <property type="entry name" value="FAA_hydrolase"/>
    <property type="match status" value="1"/>
</dbReference>
<comment type="similarity">
    <text evidence="1">Belongs to the FAH family.</text>
</comment>
<evidence type="ECO:0000256" key="1">
    <source>
        <dbReference type="ARBA" id="ARBA00010211"/>
    </source>
</evidence>
<dbReference type="InterPro" id="IPR051121">
    <property type="entry name" value="FAH"/>
</dbReference>
<dbReference type="SUPFAM" id="SSF56529">
    <property type="entry name" value="FAH"/>
    <property type="match status" value="1"/>
</dbReference>
<keyword evidence="3" id="KW-1133">Transmembrane helix</keyword>
<sequence>MKLCRFNDNRLGVVEGDRVKDVTAALDVLPAARYPFPTHDLMIANLPAVRAEADKLAKTAKTLALSECTLLSPVANPGKIVAAPVNYKKHLEEAQTDPQIHHQNQVAEIQRVGLFLKATSSMQGASAGIDIRHPDRRTDHEIELVAIIGAKANKVKREDAMKYVAGYCIGLDITVRGPEERSLRKSIDGYSAMGPHMVTADELTDPNSLDFELTVNGETRQKANTRDLIIGIADLIVFATSYYTLMPGDLLMTGTPEGVGPIVPGDVINARIDKIGAMQVKVR</sequence>